<protein>
    <submittedName>
        <fullName evidence="2">Uncharacterized protein</fullName>
    </submittedName>
</protein>
<name>A0A4P9WDQ5_9FUNG</name>
<feature type="region of interest" description="Disordered" evidence="1">
    <location>
        <begin position="75"/>
        <end position="114"/>
    </location>
</feature>
<keyword evidence="4" id="KW-1185">Reference proteome</keyword>
<evidence type="ECO:0000313" key="3">
    <source>
        <dbReference type="EMBL" id="RKO90695.1"/>
    </source>
</evidence>
<reference evidence="4" key="1">
    <citation type="journal article" date="2018" name="Nat. Microbiol.">
        <title>Leveraging single-cell genomics to expand the fungal tree of life.</title>
        <authorList>
            <person name="Ahrendt S.R."/>
            <person name="Quandt C.A."/>
            <person name="Ciobanu D."/>
            <person name="Clum A."/>
            <person name="Salamov A."/>
            <person name="Andreopoulos B."/>
            <person name="Cheng J.F."/>
            <person name="Woyke T."/>
            <person name="Pelin A."/>
            <person name="Henrissat B."/>
            <person name="Reynolds N.K."/>
            <person name="Benny G.L."/>
            <person name="Smith M.E."/>
            <person name="James T.Y."/>
            <person name="Grigoriev I.V."/>
        </authorList>
    </citation>
    <scope>NUCLEOTIDE SEQUENCE [LARGE SCALE GENOMIC DNA]</scope>
</reference>
<dbReference type="AlphaFoldDB" id="A0A4P9WDQ5"/>
<evidence type="ECO:0000313" key="2">
    <source>
        <dbReference type="EMBL" id="RKO90694.1"/>
    </source>
</evidence>
<proteinExistence type="predicted"/>
<dbReference type="EMBL" id="KZ995430">
    <property type="protein sequence ID" value="RKO90695.1"/>
    <property type="molecule type" value="Genomic_DNA"/>
</dbReference>
<evidence type="ECO:0000256" key="1">
    <source>
        <dbReference type="SAM" id="MobiDB-lite"/>
    </source>
</evidence>
<reference evidence="2" key="2">
    <citation type="submission" date="2018-06" db="EMBL/GenBank/DDBJ databases">
        <title>Leveraging single-cell genomics to expand the Fungal Tree of Life.</title>
        <authorList>
            <consortium name="DOE Joint Genome Institute"/>
            <person name="Ahrendt S.R."/>
            <person name="Quandt C.A."/>
            <person name="Ciobanu D."/>
            <person name="Clum A."/>
            <person name="Salamov A."/>
            <person name="Andreopoulos B."/>
            <person name="Cheng J.-F."/>
            <person name="Woyke T."/>
            <person name="Pelin A."/>
            <person name="Henrissat B."/>
            <person name="Reynolds N."/>
            <person name="Benny G.L."/>
            <person name="Smith M.E."/>
            <person name="James T.Y."/>
            <person name="Grigoriev I.V."/>
        </authorList>
    </citation>
    <scope>NUCLEOTIDE SEQUENCE</scope>
    <source>
        <strain evidence="2">Perch Fen</strain>
    </source>
</reference>
<sequence length="130" mass="13990">MTGLPSSPGAKVEGSVEGREIVRVRVQDEDILGDASGCATKSRVPLKFSSGPHIKITVPPLPAIIIPNLFPQPPHSRKPVDISSLSACPRPRHSHTPKLSTRFPPPSPLCAARTRPIKPAAFPPTTWDRL</sequence>
<dbReference type="Proteomes" id="UP000269721">
    <property type="component" value="Unassembled WGS sequence"/>
</dbReference>
<organism evidence="2 4">
    <name type="scientific">Blyttiomyces helicus</name>
    <dbReference type="NCBI Taxonomy" id="388810"/>
    <lineage>
        <taxon>Eukaryota</taxon>
        <taxon>Fungi</taxon>
        <taxon>Fungi incertae sedis</taxon>
        <taxon>Chytridiomycota</taxon>
        <taxon>Chytridiomycota incertae sedis</taxon>
        <taxon>Chytridiomycetes</taxon>
        <taxon>Chytridiomycetes incertae sedis</taxon>
        <taxon>Blyttiomyces</taxon>
    </lineage>
</organism>
<dbReference type="EMBL" id="KZ995430">
    <property type="protein sequence ID" value="RKO90694.1"/>
    <property type="molecule type" value="Genomic_DNA"/>
</dbReference>
<evidence type="ECO:0000313" key="4">
    <source>
        <dbReference type="Proteomes" id="UP000269721"/>
    </source>
</evidence>
<accession>A0A4P9WDQ5</accession>
<gene>
    <name evidence="2" type="ORF">BDK51DRAFT_46426</name>
    <name evidence="3" type="ORF">BDK51DRAFT_46427</name>
</gene>